<feature type="signal peptide" evidence="3">
    <location>
        <begin position="1"/>
        <end position="22"/>
    </location>
</feature>
<protein>
    <submittedName>
        <fullName evidence="4">Uncharacterized protein</fullName>
    </submittedName>
</protein>
<reference evidence="4" key="1">
    <citation type="journal article" date="2020" name="Stud. Mycol.">
        <title>101 Dothideomycetes genomes: a test case for predicting lifestyles and emergence of pathogens.</title>
        <authorList>
            <person name="Haridas S."/>
            <person name="Albert R."/>
            <person name="Binder M."/>
            <person name="Bloem J."/>
            <person name="Labutti K."/>
            <person name="Salamov A."/>
            <person name="Andreopoulos B."/>
            <person name="Baker S."/>
            <person name="Barry K."/>
            <person name="Bills G."/>
            <person name="Bluhm B."/>
            <person name="Cannon C."/>
            <person name="Castanera R."/>
            <person name="Culley D."/>
            <person name="Daum C."/>
            <person name="Ezra D."/>
            <person name="Gonzalez J."/>
            <person name="Henrissat B."/>
            <person name="Kuo A."/>
            <person name="Liang C."/>
            <person name="Lipzen A."/>
            <person name="Lutzoni F."/>
            <person name="Magnuson J."/>
            <person name="Mondo S."/>
            <person name="Nolan M."/>
            <person name="Ohm R."/>
            <person name="Pangilinan J."/>
            <person name="Park H.-J."/>
            <person name="Ramirez L."/>
            <person name="Alfaro M."/>
            <person name="Sun H."/>
            <person name="Tritt A."/>
            <person name="Yoshinaga Y."/>
            <person name="Zwiers L.-H."/>
            <person name="Turgeon B."/>
            <person name="Goodwin S."/>
            <person name="Spatafora J."/>
            <person name="Crous P."/>
            <person name="Grigoriev I."/>
        </authorList>
    </citation>
    <scope>NUCLEOTIDE SEQUENCE</scope>
    <source>
        <strain evidence="4">CBS 175.79</strain>
    </source>
</reference>
<dbReference type="RefSeq" id="XP_033388617.1">
    <property type="nucleotide sequence ID" value="XM_033521090.1"/>
</dbReference>
<accession>A0A6A5Y457</accession>
<evidence type="ECO:0000313" key="4">
    <source>
        <dbReference type="EMBL" id="KAF2020278.1"/>
    </source>
</evidence>
<evidence type="ECO:0000256" key="1">
    <source>
        <dbReference type="SAM" id="MobiDB-lite"/>
    </source>
</evidence>
<dbReference type="Proteomes" id="UP000799778">
    <property type="component" value="Unassembled WGS sequence"/>
</dbReference>
<dbReference type="GeneID" id="54278487"/>
<feature type="transmembrane region" description="Helical" evidence="2">
    <location>
        <begin position="213"/>
        <end position="237"/>
    </location>
</feature>
<dbReference type="EMBL" id="ML978067">
    <property type="protein sequence ID" value="KAF2020278.1"/>
    <property type="molecule type" value="Genomic_DNA"/>
</dbReference>
<keyword evidence="2" id="KW-1133">Transmembrane helix</keyword>
<sequence length="467" mass="50839">MAFLWLSAVIFSLLVHLQCASASFWTVTSNYQFEYSVFTYGISDDSSTTYTTTNTINPTVTPTAQPASRTTDVSTYYNVDYVSVYYPPNAVPSTDLLSTGLPLTSTKGYVYKMMVTYTAPTHCTSSFTAVESEYVVIPTDVEDQVTGFSTEDNGLATTVWLNQDQAPFTSSTAYYYTNFVQYCRKPSSSLGKPSGGGGGGRCGDGDCVDMYDLAIVLATTIPATFFLVGFLESWIWFRRLMLGKGCLRGGTICWVFISLLVLCFTRTQSSRSAEDQKLLREQWSKMGSGRAFKLWWKWGFRRKYPQELLGPYSKNTVGITPPNPNVLLLHPAYAAPGNVAYGPPPPAPAPAPSTPGNVMYGSPPPGPPVFWSTQPPSVSGTTIMYGIPPPGQSVYWSTQPPHPGQATSPPPMQQYGQPMQPPAPYDNAGGIGTAPSPQPYQQYPIPPSSEKDPSTVTETRGTPPPKQ</sequence>
<feature type="chain" id="PRO_5025332603" evidence="3">
    <location>
        <begin position="23"/>
        <end position="467"/>
    </location>
</feature>
<keyword evidence="3" id="KW-0732">Signal</keyword>
<feature type="transmembrane region" description="Helical" evidence="2">
    <location>
        <begin position="249"/>
        <end position="267"/>
    </location>
</feature>
<proteinExistence type="predicted"/>
<keyword evidence="2" id="KW-0472">Membrane</keyword>
<name>A0A6A5Y457_9PLEO</name>
<dbReference type="AlphaFoldDB" id="A0A6A5Y457"/>
<feature type="compositionally biased region" description="Pro residues" evidence="1">
    <location>
        <begin position="400"/>
        <end position="412"/>
    </location>
</feature>
<feature type="region of interest" description="Disordered" evidence="1">
    <location>
        <begin position="390"/>
        <end position="467"/>
    </location>
</feature>
<evidence type="ECO:0000256" key="2">
    <source>
        <dbReference type="SAM" id="Phobius"/>
    </source>
</evidence>
<organism evidence="4 5">
    <name type="scientific">Aaosphaeria arxii CBS 175.79</name>
    <dbReference type="NCBI Taxonomy" id="1450172"/>
    <lineage>
        <taxon>Eukaryota</taxon>
        <taxon>Fungi</taxon>
        <taxon>Dikarya</taxon>
        <taxon>Ascomycota</taxon>
        <taxon>Pezizomycotina</taxon>
        <taxon>Dothideomycetes</taxon>
        <taxon>Pleosporomycetidae</taxon>
        <taxon>Pleosporales</taxon>
        <taxon>Pleosporales incertae sedis</taxon>
        <taxon>Aaosphaeria</taxon>
    </lineage>
</organism>
<evidence type="ECO:0000256" key="3">
    <source>
        <dbReference type="SAM" id="SignalP"/>
    </source>
</evidence>
<evidence type="ECO:0000313" key="5">
    <source>
        <dbReference type="Proteomes" id="UP000799778"/>
    </source>
</evidence>
<dbReference type="OrthoDB" id="3795566at2759"/>
<keyword evidence="2" id="KW-0812">Transmembrane</keyword>
<gene>
    <name evidence="4" type="ORF">BU24DRAFT_136239</name>
</gene>
<keyword evidence="5" id="KW-1185">Reference proteome</keyword>